<feature type="region of interest" description="Disordered" evidence="1">
    <location>
        <begin position="38"/>
        <end position="106"/>
    </location>
</feature>
<reference evidence="2 3" key="1">
    <citation type="journal article" date="2011" name="Genome Biol.">
        <title>Comparative genome sequence analysis underscores mycoparasitism as the ancestral life style of Trichoderma.</title>
        <authorList>
            <person name="Kubicek C.P."/>
            <person name="Herrera-Estrella A."/>
            <person name="Seidl-Seiboth V."/>
            <person name="Martinez D.A."/>
            <person name="Druzhinina I.S."/>
            <person name="Thon M."/>
            <person name="Zeilinger S."/>
            <person name="Casas-Flores S."/>
            <person name="Horwitz B.A."/>
            <person name="Mukherjee P.K."/>
            <person name="Mukherjee M."/>
            <person name="Kredics L."/>
            <person name="Alcaraz L.D."/>
            <person name="Aerts A."/>
            <person name="Antal Z."/>
            <person name="Atanasova L."/>
            <person name="Cervantes-Badillo M.G."/>
            <person name="Challacombe J."/>
            <person name="Chertkov O."/>
            <person name="McCluskey K."/>
            <person name="Coulpier F."/>
            <person name="Deshpande N."/>
            <person name="von Doehren H."/>
            <person name="Ebbole D.J."/>
            <person name="Esquivel-Naranjo E.U."/>
            <person name="Fekete E."/>
            <person name="Flipphi M."/>
            <person name="Glaser F."/>
            <person name="Gomez-Rodriguez E.Y."/>
            <person name="Gruber S."/>
            <person name="Han C."/>
            <person name="Henrissat B."/>
            <person name="Hermosa R."/>
            <person name="Hernandez-Onate M."/>
            <person name="Karaffa L."/>
            <person name="Kosti I."/>
            <person name="Le Crom S."/>
            <person name="Lindquist E."/>
            <person name="Lucas S."/>
            <person name="Luebeck M."/>
            <person name="Luebeck P.S."/>
            <person name="Margeot A."/>
            <person name="Metz B."/>
            <person name="Misra M."/>
            <person name="Nevalainen H."/>
            <person name="Omann M."/>
            <person name="Packer N."/>
            <person name="Perrone G."/>
            <person name="Uresti-Rivera E.E."/>
            <person name="Salamov A."/>
            <person name="Schmoll M."/>
            <person name="Seiboth B."/>
            <person name="Shapiro H."/>
            <person name="Sukno S."/>
            <person name="Tamayo-Ramos J.A."/>
            <person name="Tisch D."/>
            <person name="Wiest A."/>
            <person name="Wilkinson H.H."/>
            <person name="Zhang M."/>
            <person name="Coutinho P.M."/>
            <person name="Kenerley C.M."/>
            <person name="Monte E."/>
            <person name="Baker S.E."/>
            <person name="Grigoriev I.V."/>
        </authorList>
    </citation>
    <scope>NUCLEOTIDE SEQUENCE [LARGE SCALE GENOMIC DNA]</scope>
    <source>
        <strain evidence="3">ATCC 20476 / IMI 206040</strain>
    </source>
</reference>
<dbReference type="eggNOG" id="ENOG502RAMZ">
    <property type="taxonomic scope" value="Eukaryota"/>
</dbReference>
<protein>
    <submittedName>
        <fullName evidence="2">Uncharacterized protein</fullName>
    </submittedName>
</protein>
<evidence type="ECO:0000313" key="2">
    <source>
        <dbReference type="EMBL" id="EHK46326.1"/>
    </source>
</evidence>
<dbReference type="Proteomes" id="UP000005426">
    <property type="component" value="Unassembled WGS sequence"/>
</dbReference>
<dbReference type="OrthoDB" id="3598799at2759"/>
<feature type="compositionally biased region" description="Low complexity" evidence="1">
    <location>
        <begin position="91"/>
        <end position="104"/>
    </location>
</feature>
<feature type="compositionally biased region" description="Polar residues" evidence="1">
    <location>
        <begin position="139"/>
        <end position="152"/>
    </location>
</feature>
<dbReference type="OMA" id="PIREDTW"/>
<gene>
    <name evidence="2" type="ORF">TRIATDRAFT_89713</name>
</gene>
<evidence type="ECO:0000256" key="1">
    <source>
        <dbReference type="SAM" id="MobiDB-lite"/>
    </source>
</evidence>
<organism evidence="2 3">
    <name type="scientific">Hypocrea atroviridis (strain ATCC 20476 / IMI 206040)</name>
    <name type="common">Trichoderma atroviride</name>
    <dbReference type="NCBI Taxonomy" id="452589"/>
    <lineage>
        <taxon>Eukaryota</taxon>
        <taxon>Fungi</taxon>
        <taxon>Dikarya</taxon>
        <taxon>Ascomycota</taxon>
        <taxon>Pezizomycotina</taxon>
        <taxon>Sordariomycetes</taxon>
        <taxon>Hypocreomycetidae</taxon>
        <taxon>Hypocreales</taxon>
        <taxon>Hypocreaceae</taxon>
        <taxon>Trichoderma</taxon>
    </lineage>
</organism>
<dbReference type="STRING" id="452589.G9NSC5"/>
<comment type="caution">
    <text evidence="2">The sequence shown here is derived from an EMBL/GenBank/DDBJ whole genome shotgun (WGS) entry which is preliminary data.</text>
</comment>
<feature type="region of interest" description="Disordered" evidence="1">
    <location>
        <begin position="127"/>
        <end position="153"/>
    </location>
</feature>
<dbReference type="HOGENOM" id="CLU_1073870_0_0_1"/>
<dbReference type="EMBL" id="ABDG02000022">
    <property type="protein sequence ID" value="EHK46326.1"/>
    <property type="molecule type" value="Genomic_DNA"/>
</dbReference>
<accession>G9NSC5</accession>
<name>G9NSC5_HYPAI</name>
<dbReference type="AlphaFoldDB" id="G9NSC5"/>
<dbReference type="GeneID" id="25786282"/>
<sequence>MYLPLCEGIFFDKGKVLADNLLDLVPYIVSSFIEMPARTRKRKASEEDDATPEVIPAANKTSRTSKRSSKTKTSSRNGRSRATENPDPVRVSKSSKSTTATVSNAKRDIRRKADELLYRIETRSANEELSCRVEDGPSNLGSGPTATESKTTPHQKDVIDLEHDSIRQSSNAIYRQSYEHLQGLQETIEDYRRLNNAKANLTKPTEVEQWNHDSTNIAQVNKRALEIAIDGLHGNVLGEKNANFHRSPAPSADDEVDQAAKRWLQAGVPIREDTWGDAAREVLSVLSGIAKILS</sequence>
<keyword evidence="3" id="KW-1185">Reference proteome</keyword>
<proteinExistence type="predicted"/>
<dbReference type="KEGG" id="tatv:25786282"/>
<evidence type="ECO:0000313" key="3">
    <source>
        <dbReference type="Proteomes" id="UP000005426"/>
    </source>
</evidence>